<dbReference type="EMBL" id="PFPR01000071">
    <property type="protein sequence ID" value="PJA01413.1"/>
    <property type="molecule type" value="Genomic_DNA"/>
</dbReference>
<dbReference type="Proteomes" id="UP000229364">
    <property type="component" value="Unassembled WGS sequence"/>
</dbReference>
<dbReference type="Gene3D" id="3.40.50.150">
    <property type="entry name" value="Vaccinia Virus protein VP39"/>
    <property type="match status" value="1"/>
</dbReference>
<name>A0A2M7VHY2_9BACT</name>
<gene>
    <name evidence="1" type="ORF">COX74_02850</name>
</gene>
<dbReference type="PANTHER" id="PTHR37909">
    <property type="entry name" value="S-ADENOSYL-L-METHIONINE-DEPENDENT METHYLTRANSFERASES SUPERFAMILY PROTEIN"/>
    <property type="match status" value="1"/>
</dbReference>
<reference evidence="2" key="1">
    <citation type="submission" date="2017-09" db="EMBL/GenBank/DDBJ databases">
        <title>Depth-based differentiation of microbial function through sediment-hosted aquifers and enrichment of novel symbionts in the deep terrestrial subsurface.</title>
        <authorList>
            <person name="Probst A.J."/>
            <person name="Ladd B."/>
            <person name="Jarett J.K."/>
            <person name="Geller-Mcgrath D.E."/>
            <person name="Sieber C.M.K."/>
            <person name="Emerson J.B."/>
            <person name="Anantharaman K."/>
            <person name="Thomas B.C."/>
            <person name="Malmstrom R."/>
            <person name="Stieglmeier M."/>
            <person name="Klingl A."/>
            <person name="Woyke T."/>
            <person name="Ryan C.M."/>
            <person name="Banfield J.F."/>
        </authorList>
    </citation>
    <scope>NUCLEOTIDE SEQUENCE [LARGE SCALE GENOMIC DNA]</scope>
</reference>
<proteinExistence type="predicted"/>
<organism evidence="1 2">
    <name type="scientific">bacterium (Candidatus Gribaldobacteria) CG_4_10_14_0_2_um_filter_41_16</name>
    <dbReference type="NCBI Taxonomy" id="2014265"/>
    <lineage>
        <taxon>Bacteria</taxon>
        <taxon>Candidatus Gribaldobacteria</taxon>
    </lineage>
</organism>
<accession>A0A2M7VHY2</accession>
<dbReference type="InterPro" id="IPR029063">
    <property type="entry name" value="SAM-dependent_MTases_sf"/>
</dbReference>
<dbReference type="SUPFAM" id="SSF53335">
    <property type="entry name" value="S-adenosyl-L-methionine-dependent methyltransferases"/>
    <property type="match status" value="1"/>
</dbReference>
<dbReference type="AlphaFoldDB" id="A0A2M7VHY2"/>
<sequence>MLENIKPSLTDGYKRSLIDSPSWTITYGVTEALIKKFNIKTMAEVGVCRGHHSAHLLEAMPDLNVYSVDPWGYFADEYENMYNYHTLADDEKIYQKARLLLEPFGKRSTILRLTSRRAASLIKEQLDMVYLDADHSYEGYKDDLNVWWRKVRDGGIFSGRDYGHPQHPGVARAIDEFLANSKGLKFNLEAGRVWWLIKPRGAESAVNEQNFKLKPPLARRLKRKIKRFFIIAPIKIKFLIKKIPGAKSAYQIFKKTAKKIWP</sequence>
<evidence type="ECO:0000313" key="2">
    <source>
        <dbReference type="Proteomes" id="UP000229364"/>
    </source>
</evidence>
<dbReference type="PANTHER" id="PTHR37909:SF1">
    <property type="entry name" value="S-ADENOSYL-L-METHIONINE-DEPENDENT METHYLTRANSFERASES SUPERFAMILY PROTEIN"/>
    <property type="match status" value="1"/>
</dbReference>
<protein>
    <recommendedName>
        <fullName evidence="3">Class I SAM-dependent methyltransferase</fullName>
    </recommendedName>
</protein>
<dbReference type="Pfam" id="PF13578">
    <property type="entry name" value="Methyltransf_24"/>
    <property type="match status" value="1"/>
</dbReference>
<evidence type="ECO:0008006" key="3">
    <source>
        <dbReference type="Google" id="ProtNLM"/>
    </source>
</evidence>
<evidence type="ECO:0000313" key="1">
    <source>
        <dbReference type="EMBL" id="PJA01413.1"/>
    </source>
</evidence>
<comment type="caution">
    <text evidence="1">The sequence shown here is derived from an EMBL/GenBank/DDBJ whole genome shotgun (WGS) entry which is preliminary data.</text>
</comment>